<evidence type="ECO:0000256" key="11">
    <source>
        <dbReference type="ARBA" id="ARBA00023264"/>
    </source>
</evidence>
<dbReference type="Pfam" id="PF13091">
    <property type="entry name" value="PLDc_2"/>
    <property type="match status" value="2"/>
</dbReference>
<dbReference type="GO" id="GO:0032049">
    <property type="term" value="P:cardiolipin biosynthetic process"/>
    <property type="evidence" value="ECO:0007669"/>
    <property type="project" value="UniProtKB-UniRule"/>
</dbReference>
<dbReference type="GO" id="GO:0005886">
    <property type="term" value="C:plasma membrane"/>
    <property type="evidence" value="ECO:0007669"/>
    <property type="project" value="UniProtKB-SubCell"/>
</dbReference>
<dbReference type="InterPro" id="IPR027379">
    <property type="entry name" value="CLS_N"/>
</dbReference>
<evidence type="ECO:0000256" key="9">
    <source>
        <dbReference type="ARBA" id="ARBA00023136"/>
    </source>
</evidence>
<dbReference type="PANTHER" id="PTHR21248">
    <property type="entry name" value="CARDIOLIPIN SYNTHASE"/>
    <property type="match status" value="1"/>
</dbReference>
<keyword evidence="11" id="KW-1208">Phospholipid metabolism</keyword>
<keyword evidence="16" id="KW-1185">Reference proteome</keyword>
<feature type="domain" description="PLD phosphodiesterase" evidence="14">
    <location>
        <begin position="251"/>
        <end position="278"/>
    </location>
</feature>
<dbReference type="AlphaFoldDB" id="A0A5R8QBC3"/>
<keyword evidence="7 13" id="KW-1133">Transmembrane helix</keyword>
<evidence type="ECO:0000256" key="10">
    <source>
        <dbReference type="ARBA" id="ARBA00023209"/>
    </source>
</evidence>
<keyword evidence="4" id="KW-0808">Transferase</keyword>
<dbReference type="InterPro" id="IPR022924">
    <property type="entry name" value="Cardiolipin_synthase"/>
</dbReference>
<dbReference type="NCBIfam" id="TIGR04265">
    <property type="entry name" value="bac_cardiolipin"/>
    <property type="match status" value="1"/>
</dbReference>
<dbReference type="EC" id="2.7.8.-" evidence="12"/>
<keyword evidence="10" id="KW-0594">Phospholipid biosynthesis</keyword>
<evidence type="ECO:0000256" key="3">
    <source>
        <dbReference type="ARBA" id="ARBA00022516"/>
    </source>
</evidence>
<evidence type="ECO:0000256" key="13">
    <source>
        <dbReference type="SAM" id="Phobius"/>
    </source>
</evidence>
<evidence type="ECO:0000256" key="2">
    <source>
        <dbReference type="ARBA" id="ARBA00022475"/>
    </source>
</evidence>
<name>A0A5R8QBC3_9FIRM</name>
<keyword evidence="9 13" id="KW-0472">Membrane</keyword>
<dbReference type="GO" id="GO:0008808">
    <property type="term" value="F:cardiolipin synthase activity"/>
    <property type="evidence" value="ECO:0007669"/>
    <property type="project" value="UniProtKB-UniRule"/>
</dbReference>
<feature type="transmembrane region" description="Helical" evidence="13">
    <location>
        <begin position="48"/>
        <end position="67"/>
    </location>
</feature>
<evidence type="ECO:0000256" key="6">
    <source>
        <dbReference type="ARBA" id="ARBA00022737"/>
    </source>
</evidence>
<accession>A0A5R8QBC3</accession>
<dbReference type="InterPro" id="IPR025202">
    <property type="entry name" value="PLD-like_dom"/>
</dbReference>
<dbReference type="OrthoDB" id="9762009at2"/>
<keyword evidence="5 13" id="KW-0812">Transmembrane</keyword>
<dbReference type="InterPro" id="IPR001736">
    <property type="entry name" value="PLipase_D/transphosphatidylase"/>
</dbReference>
<dbReference type="CDD" id="cd09112">
    <property type="entry name" value="PLDc_CLS_2"/>
    <property type="match status" value="1"/>
</dbReference>
<dbReference type="Pfam" id="PF13396">
    <property type="entry name" value="PLDc_N"/>
    <property type="match status" value="1"/>
</dbReference>
<evidence type="ECO:0000256" key="5">
    <source>
        <dbReference type="ARBA" id="ARBA00022692"/>
    </source>
</evidence>
<keyword evidence="6" id="KW-0677">Repeat</keyword>
<keyword evidence="3" id="KW-0444">Lipid biosynthesis</keyword>
<dbReference type="SUPFAM" id="SSF56024">
    <property type="entry name" value="Phospholipase D/nuclease"/>
    <property type="match status" value="2"/>
</dbReference>
<protein>
    <recommendedName>
        <fullName evidence="12">Cardiolipin synthase</fullName>
        <ecNumber evidence="12">2.7.8.-</ecNumber>
    </recommendedName>
</protein>
<organism evidence="15 16">
    <name type="scientific">Culicoidibacter larvae</name>
    <dbReference type="NCBI Taxonomy" id="2579976"/>
    <lineage>
        <taxon>Bacteria</taxon>
        <taxon>Bacillati</taxon>
        <taxon>Bacillota</taxon>
        <taxon>Culicoidibacteria</taxon>
        <taxon>Culicoidibacterales</taxon>
        <taxon>Culicoidibacteraceae</taxon>
        <taxon>Culicoidibacter</taxon>
    </lineage>
</organism>
<evidence type="ECO:0000256" key="8">
    <source>
        <dbReference type="ARBA" id="ARBA00023098"/>
    </source>
</evidence>
<dbReference type="PROSITE" id="PS50035">
    <property type="entry name" value="PLD"/>
    <property type="match status" value="2"/>
</dbReference>
<evidence type="ECO:0000313" key="16">
    <source>
        <dbReference type="Proteomes" id="UP000306912"/>
    </source>
</evidence>
<keyword evidence="8" id="KW-0443">Lipid metabolism</keyword>
<feature type="transmembrane region" description="Helical" evidence="13">
    <location>
        <begin position="76"/>
        <end position="101"/>
    </location>
</feature>
<sequence length="522" mass="61465">MKKSFNKQKLKRRMTRYKDFLRAVIVYWLLIFAGLLIFPVLIFSNFGLTPYLIILAITIVTLAYILITNHELSSKWAWFIVVAFVPVLGLFTFFFIGYSLLTKKNYQKKKEADIYFYRKYILKDLDKQLDFVYNDELTKEMSIISQMSKSPLYEHNQVRILEYQMVYDAMFEAVIRAEHHIHMEMYIIRDDSFTRPIFNAMMEKARAGLQVRILADVVGTVFLENKFIEELIDSGIEFRLFAEPKAFYMDHMHANHRKLIVVDGKIGFTGGYNMGREYVAGYPKKKLLWRDVMMQIEGSSLRYMQTQFLADWFFATQESFVDDGEEHLFFRNWSKDTSEQEGVIQLISDGPDVEDFPIKNAYYRLINGAQERIWLTTPYLIPTDDILQALKAAAMVGIDVRIIFPDRPDKKTVYYCSRSYIRDLLEAGVKIYTLDGKFQHSKLLLVDNDIAALGTVNLDVRSLMINFELHGFFYEHQAIHSIERFIEADIKASSEIDLQKWRQRPFWQKIIELLMRVFSPVF</sequence>
<keyword evidence="2" id="KW-1003">Cell membrane</keyword>
<dbReference type="InParanoid" id="A0A5R8QBC3"/>
<dbReference type="SMART" id="SM00155">
    <property type="entry name" value="PLDc"/>
    <property type="match status" value="2"/>
</dbReference>
<evidence type="ECO:0000256" key="1">
    <source>
        <dbReference type="ARBA" id="ARBA00004651"/>
    </source>
</evidence>
<dbReference type="EMBL" id="VBWP01000005">
    <property type="protein sequence ID" value="TLG73825.1"/>
    <property type="molecule type" value="Genomic_DNA"/>
</dbReference>
<gene>
    <name evidence="15" type="primary">cls</name>
    <name evidence="15" type="ORF">FEZ08_06740</name>
</gene>
<evidence type="ECO:0000256" key="7">
    <source>
        <dbReference type="ARBA" id="ARBA00022989"/>
    </source>
</evidence>
<dbReference type="PANTHER" id="PTHR21248:SF22">
    <property type="entry name" value="PHOSPHOLIPASE D"/>
    <property type="match status" value="1"/>
</dbReference>
<comment type="caution">
    <text evidence="15">The sequence shown here is derived from an EMBL/GenBank/DDBJ whole genome shotgun (WGS) entry which is preliminary data.</text>
</comment>
<dbReference type="Proteomes" id="UP000306912">
    <property type="component" value="Unassembled WGS sequence"/>
</dbReference>
<evidence type="ECO:0000256" key="4">
    <source>
        <dbReference type="ARBA" id="ARBA00022679"/>
    </source>
</evidence>
<evidence type="ECO:0000313" key="15">
    <source>
        <dbReference type="EMBL" id="TLG73825.1"/>
    </source>
</evidence>
<feature type="transmembrane region" description="Helical" evidence="13">
    <location>
        <begin position="20"/>
        <end position="42"/>
    </location>
</feature>
<evidence type="ECO:0000256" key="12">
    <source>
        <dbReference type="NCBIfam" id="TIGR04265"/>
    </source>
</evidence>
<reference evidence="15 16" key="1">
    <citation type="submission" date="2019-05" db="EMBL/GenBank/DDBJ databases">
        <title>Culicoidintestinum kansasii gen. nov., sp. nov. from the gastrointestinal tract of the biting midge, Culicoides sonorensis.</title>
        <authorList>
            <person name="Neupane S."/>
            <person name="Ghosh A."/>
            <person name="Gunther S."/>
            <person name="Martin K."/>
            <person name="Zurek L."/>
        </authorList>
    </citation>
    <scope>NUCLEOTIDE SEQUENCE [LARGE SCALE GENOMIC DNA]</scope>
    <source>
        <strain evidence="15 16">CS-1</strain>
    </source>
</reference>
<proteinExistence type="predicted"/>
<evidence type="ECO:0000259" key="14">
    <source>
        <dbReference type="PROSITE" id="PS50035"/>
    </source>
</evidence>
<dbReference type="Gene3D" id="3.30.870.10">
    <property type="entry name" value="Endonuclease Chain A"/>
    <property type="match status" value="2"/>
</dbReference>
<feature type="domain" description="PLD phosphodiesterase" evidence="14">
    <location>
        <begin position="435"/>
        <end position="462"/>
    </location>
</feature>
<dbReference type="CDD" id="cd09110">
    <property type="entry name" value="PLDc_CLS_1"/>
    <property type="match status" value="1"/>
</dbReference>
<dbReference type="RefSeq" id="WP_138190962.1">
    <property type="nucleotide sequence ID" value="NZ_VBWP01000005.1"/>
</dbReference>
<comment type="subcellular location">
    <subcellularLocation>
        <location evidence="1">Cell membrane</location>
        <topology evidence="1">Multi-pass membrane protein</topology>
    </subcellularLocation>
</comment>